<dbReference type="OrthoDB" id="9769191at2"/>
<dbReference type="PROSITE" id="PS51093">
    <property type="entry name" value="PTS_EIIA_TYPE_1"/>
    <property type="match status" value="1"/>
</dbReference>
<dbReference type="EMBL" id="NGJU01000021">
    <property type="protein sequence ID" value="RST92781.1"/>
    <property type="molecule type" value="Genomic_DNA"/>
</dbReference>
<dbReference type="FunFam" id="2.70.70.10:FF:000001">
    <property type="entry name" value="PTS system glucose-specific IIA component"/>
    <property type="match status" value="1"/>
</dbReference>
<keyword evidence="6" id="KW-0598">Phosphotransferase system</keyword>
<dbReference type="PANTHER" id="PTHR45008:SF1">
    <property type="entry name" value="PTS SYSTEM GLUCOSE-SPECIFIC EIIA COMPONENT"/>
    <property type="match status" value="1"/>
</dbReference>
<dbReference type="InterPro" id="IPR001127">
    <property type="entry name" value="PTS_EIIA_1_perm"/>
</dbReference>
<sequence length="155" mass="16865">MFKFGKKMVISAPVSGKLKKLEMVQDDVFSEKMLGEGFAIEPTEEAIYAPCPEGQIVSVFPTKHAISLLAKDGKEILIHIGLDTVELKGKGFDILVSAGDFVTKETLLAKVNFSELAKCGKITDVIVVYTNLEANHKLKIAENIIVTAKESIGKI</sequence>
<dbReference type="NCBIfam" id="TIGR00830">
    <property type="entry name" value="PTBA"/>
    <property type="match status" value="1"/>
</dbReference>
<evidence type="ECO:0000259" key="8">
    <source>
        <dbReference type="PROSITE" id="PS51093"/>
    </source>
</evidence>
<keyword evidence="3" id="KW-0813">Transport</keyword>
<dbReference type="PANTHER" id="PTHR45008">
    <property type="entry name" value="PTS SYSTEM GLUCOSE-SPECIFIC EIIA COMPONENT"/>
    <property type="match status" value="1"/>
</dbReference>
<dbReference type="Gene3D" id="2.70.70.10">
    <property type="entry name" value="Glucose Permease (Domain IIA)"/>
    <property type="match status" value="1"/>
</dbReference>
<keyword evidence="7" id="KW-0418">Kinase</keyword>
<dbReference type="RefSeq" id="WP_126781712.1">
    <property type="nucleotide sequence ID" value="NZ_NGJU01000021.1"/>
</dbReference>
<evidence type="ECO:0000256" key="7">
    <source>
        <dbReference type="ARBA" id="ARBA00022777"/>
    </source>
</evidence>
<dbReference type="Proteomes" id="UP000287239">
    <property type="component" value="Unassembled WGS sequence"/>
</dbReference>
<dbReference type="GeneID" id="98569208"/>
<dbReference type="SUPFAM" id="SSF51261">
    <property type="entry name" value="Duplicated hybrid motif"/>
    <property type="match status" value="1"/>
</dbReference>
<evidence type="ECO:0000313" key="10">
    <source>
        <dbReference type="Proteomes" id="UP000287239"/>
    </source>
</evidence>
<evidence type="ECO:0000256" key="2">
    <source>
        <dbReference type="ARBA" id="ARBA00004651"/>
    </source>
</evidence>
<comment type="caution">
    <text evidence="9">The sequence shown here is derived from an EMBL/GenBank/DDBJ whole genome shotgun (WGS) entry which is preliminary data.</text>
</comment>
<keyword evidence="5" id="KW-0808">Transferase</keyword>
<evidence type="ECO:0000313" key="9">
    <source>
        <dbReference type="EMBL" id="RST92781.1"/>
    </source>
</evidence>
<dbReference type="AlphaFoldDB" id="A0A429ZGE2"/>
<gene>
    <name evidence="9" type="ORF">CBF35_12730</name>
</gene>
<dbReference type="GO" id="GO:0005737">
    <property type="term" value="C:cytoplasm"/>
    <property type="evidence" value="ECO:0007669"/>
    <property type="project" value="UniProtKB-SubCell"/>
</dbReference>
<evidence type="ECO:0000256" key="5">
    <source>
        <dbReference type="ARBA" id="ARBA00022679"/>
    </source>
</evidence>
<evidence type="ECO:0000256" key="4">
    <source>
        <dbReference type="ARBA" id="ARBA00022597"/>
    </source>
</evidence>
<comment type="subcellular location">
    <subcellularLocation>
        <location evidence="2">Cell membrane</location>
        <topology evidence="2">Multi-pass membrane protein</topology>
    </subcellularLocation>
    <subcellularLocation>
        <location evidence="1">Cytoplasm</location>
    </subcellularLocation>
</comment>
<keyword evidence="4" id="KW-0762">Sugar transport</keyword>
<feature type="domain" description="PTS EIIA type-1" evidence="8">
    <location>
        <begin position="26"/>
        <end position="131"/>
    </location>
</feature>
<dbReference type="InterPro" id="IPR050890">
    <property type="entry name" value="PTS_EIIA_component"/>
</dbReference>
<proteinExistence type="predicted"/>
<organism evidence="9 10">
    <name type="scientific">Vagococcus salmoninarum</name>
    <dbReference type="NCBI Taxonomy" id="2739"/>
    <lineage>
        <taxon>Bacteria</taxon>
        <taxon>Bacillati</taxon>
        <taxon>Bacillota</taxon>
        <taxon>Bacilli</taxon>
        <taxon>Lactobacillales</taxon>
        <taxon>Enterococcaceae</taxon>
        <taxon>Vagococcus</taxon>
    </lineage>
</organism>
<evidence type="ECO:0000256" key="6">
    <source>
        <dbReference type="ARBA" id="ARBA00022683"/>
    </source>
</evidence>
<reference evidence="9 10" key="1">
    <citation type="submission" date="2017-05" db="EMBL/GenBank/DDBJ databases">
        <title>Vagococcus spp. assemblies.</title>
        <authorList>
            <person name="Gulvik C.A."/>
        </authorList>
    </citation>
    <scope>NUCLEOTIDE SEQUENCE [LARGE SCALE GENOMIC DNA]</scope>
    <source>
        <strain evidence="9 10">NCFB 2777</strain>
    </source>
</reference>
<evidence type="ECO:0000256" key="1">
    <source>
        <dbReference type="ARBA" id="ARBA00004496"/>
    </source>
</evidence>
<dbReference type="GO" id="GO:0016301">
    <property type="term" value="F:kinase activity"/>
    <property type="evidence" value="ECO:0007669"/>
    <property type="project" value="UniProtKB-KW"/>
</dbReference>
<name>A0A429ZGE2_9ENTE</name>
<protein>
    <recommendedName>
        <fullName evidence="8">PTS EIIA type-1 domain-containing protein</fullName>
    </recommendedName>
</protein>
<dbReference type="InterPro" id="IPR011055">
    <property type="entry name" value="Dup_hybrid_motif"/>
</dbReference>
<keyword evidence="10" id="KW-1185">Reference proteome</keyword>
<accession>A0A429ZGE2</accession>
<dbReference type="Pfam" id="PF00358">
    <property type="entry name" value="PTS_EIIA_1"/>
    <property type="match status" value="1"/>
</dbReference>
<dbReference type="GO" id="GO:0005886">
    <property type="term" value="C:plasma membrane"/>
    <property type="evidence" value="ECO:0007669"/>
    <property type="project" value="UniProtKB-SubCell"/>
</dbReference>
<evidence type="ECO:0000256" key="3">
    <source>
        <dbReference type="ARBA" id="ARBA00022448"/>
    </source>
</evidence>
<dbReference type="GO" id="GO:0009401">
    <property type="term" value="P:phosphoenolpyruvate-dependent sugar phosphotransferase system"/>
    <property type="evidence" value="ECO:0007669"/>
    <property type="project" value="UniProtKB-KW"/>
</dbReference>
<dbReference type="PROSITE" id="PS00371">
    <property type="entry name" value="PTS_EIIA_TYPE_1_HIS"/>
    <property type="match status" value="1"/>
</dbReference>